<evidence type="ECO:0000256" key="3">
    <source>
        <dbReference type="ARBA" id="ARBA00022829"/>
    </source>
</evidence>
<dbReference type="EMBL" id="CZBP01000003">
    <property type="protein sequence ID" value="CUP71491.1"/>
    <property type="molecule type" value="Genomic_DNA"/>
</dbReference>
<evidence type="ECO:0000256" key="4">
    <source>
        <dbReference type="ARBA" id="ARBA00023306"/>
    </source>
</evidence>
<dbReference type="InterPro" id="IPR005234">
    <property type="entry name" value="ScpB_csome_segregation"/>
</dbReference>
<evidence type="ECO:0000313" key="7">
    <source>
        <dbReference type="Proteomes" id="UP000095645"/>
    </source>
</evidence>
<evidence type="ECO:0000313" key="8">
    <source>
        <dbReference type="Proteomes" id="UP000095762"/>
    </source>
</evidence>
<keyword evidence="3" id="KW-0159">Chromosome partition</keyword>
<keyword evidence="4" id="KW-0131">Cell cycle</keyword>
<organism evidence="5 7">
    <name type="scientific">Blautia obeum</name>
    <dbReference type="NCBI Taxonomy" id="40520"/>
    <lineage>
        <taxon>Bacteria</taxon>
        <taxon>Bacillati</taxon>
        <taxon>Bacillota</taxon>
        <taxon>Clostridia</taxon>
        <taxon>Lachnospirales</taxon>
        <taxon>Lachnospiraceae</taxon>
        <taxon>Blautia</taxon>
    </lineage>
</organism>
<name>A0A174B1E5_9FIRM</name>
<dbReference type="InterPro" id="IPR036390">
    <property type="entry name" value="WH_DNA-bd_sf"/>
</dbReference>
<proteinExistence type="predicted"/>
<sequence>MKIKETEAAIEAILFAMGGSVELPRIARAIGVDEKTTGRIIRNMMDRYQEENRGIQIIELENSFQMCTKKEYYQYLINIALHPQKPALSDVMLETLSIIAYKQPVTKAEIEKIRGVKCDHAINKLVEYSLVRELGRLDAPGRPILLGTTEEFLRCFGVQDLESLPVPDPVQIEDFKAEAEEEIQLKLDV</sequence>
<dbReference type="AlphaFoldDB" id="A0A174B1E5"/>
<dbReference type="NCBIfam" id="TIGR00281">
    <property type="entry name" value="SMC-Scp complex subunit ScpB"/>
    <property type="match status" value="1"/>
</dbReference>
<dbReference type="PANTHER" id="PTHR34298">
    <property type="entry name" value="SEGREGATION AND CONDENSATION PROTEIN B"/>
    <property type="match status" value="1"/>
</dbReference>
<dbReference type="PANTHER" id="PTHR34298:SF2">
    <property type="entry name" value="SEGREGATION AND CONDENSATION PROTEIN B"/>
    <property type="match status" value="1"/>
</dbReference>
<protein>
    <submittedName>
        <fullName evidence="5">Segregation and condensation protein B</fullName>
    </submittedName>
</protein>
<dbReference type="InterPro" id="IPR036388">
    <property type="entry name" value="WH-like_DNA-bd_sf"/>
</dbReference>
<evidence type="ECO:0000313" key="5">
    <source>
        <dbReference type="EMBL" id="CUN93458.1"/>
    </source>
</evidence>
<evidence type="ECO:0000256" key="1">
    <source>
        <dbReference type="ARBA" id="ARBA00022490"/>
    </source>
</evidence>
<dbReference type="GO" id="GO:0051304">
    <property type="term" value="P:chromosome separation"/>
    <property type="evidence" value="ECO:0007669"/>
    <property type="project" value="InterPro"/>
</dbReference>
<keyword evidence="2" id="KW-0132">Cell division</keyword>
<keyword evidence="1" id="KW-0963">Cytoplasm</keyword>
<dbReference type="GeneID" id="75078467"/>
<evidence type="ECO:0000256" key="2">
    <source>
        <dbReference type="ARBA" id="ARBA00022618"/>
    </source>
</evidence>
<dbReference type="RefSeq" id="WP_008704505.1">
    <property type="nucleotide sequence ID" value="NZ_CYZP01000010.1"/>
</dbReference>
<dbReference type="Proteomes" id="UP000095762">
    <property type="component" value="Unassembled WGS sequence"/>
</dbReference>
<evidence type="ECO:0000313" key="6">
    <source>
        <dbReference type="EMBL" id="CUP71491.1"/>
    </source>
</evidence>
<reference evidence="7 8" key="1">
    <citation type="submission" date="2015-09" db="EMBL/GenBank/DDBJ databases">
        <authorList>
            <consortium name="Pathogen Informatics"/>
        </authorList>
    </citation>
    <scope>NUCLEOTIDE SEQUENCE [LARGE SCALE GENOMIC DNA]</scope>
    <source>
        <strain evidence="5 7">2789STDY5834861</strain>
        <strain evidence="6 8">2789STDY5834957</strain>
    </source>
</reference>
<dbReference type="Pfam" id="PF04079">
    <property type="entry name" value="SMC_ScpB"/>
    <property type="match status" value="1"/>
</dbReference>
<dbReference type="Gene3D" id="1.10.10.10">
    <property type="entry name" value="Winged helix-like DNA-binding domain superfamily/Winged helix DNA-binding domain"/>
    <property type="match status" value="2"/>
</dbReference>
<dbReference type="SUPFAM" id="SSF46785">
    <property type="entry name" value="Winged helix' DNA-binding domain"/>
    <property type="match status" value="2"/>
</dbReference>
<accession>A0A174B1E5</accession>
<dbReference type="PIRSF" id="PIRSF019345">
    <property type="entry name" value="ScpB"/>
    <property type="match status" value="1"/>
</dbReference>
<dbReference type="GO" id="GO:0051301">
    <property type="term" value="P:cell division"/>
    <property type="evidence" value="ECO:0007669"/>
    <property type="project" value="UniProtKB-KW"/>
</dbReference>
<gene>
    <name evidence="5" type="primary">scpB</name>
    <name evidence="5" type="ORF">ERS852476_01462</name>
    <name evidence="6" type="ORF">ERS852569_00508</name>
</gene>
<dbReference type="Proteomes" id="UP000095645">
    <property type="component" value="Unassembled WGS sequence"/>
</dbReference>
<dbReference type="EMBL" id="CYZP01000010">
    <property type="protein sequence ID" value="CUN93458.1"/>
    <property type="molecule type" value="Genomic_DNA"/>
</dbReference>